<comment type="catalytic activity">
    <reaction evidence="1">
        <text>S-ubiquitinyl-[E2 ubiquitin-conjugating enzyme]-L-cysteine + [acceptor protein]-L-lysine = [E2 ubiquitin-conjugating enzyme]-L-cysteine + N(6)-ubiquitinyl-[acceptor protein]-L-lysine.</text>
        <dbReference type="EC" id="2.3.2.26"/>
    </reaction>
</comment>
<dbReference type="EMBL" id="CAJVQA010045968">
    <property type="protein sequence ID" value="CAG8817851.1"/>
    <property type="molecule type" value="Genomic_DNA"/>
</dbReference>
<dbReference type="PANTHER" id="PTHR11254:SF440">
    <property type="entry name" value="E3 UBIQUITIN-PROTEIN LIGASE NEDD-4"/>
    <property type="match status" value="1"/>
</dbReference>
<comment type="caution">
    <text evidence="7">Lacks conserved residue(s) required for the propagation of feature annotation.</text>
</comment>
<dbReference type="PROSITE" id="PS50237">
    <property type="entry name" value="HECT"/>
    <property type="match status" value="1"/>
</dbReference>
<dbReference type="GO" id="GO:0016567">
    <property type="term" value="P:protein ubiquitination"/>
    <property type="evidence" value="ECO:0007669"/>
    <property type="project" value="TreeGrafter"/>
</dbReference>
<dbReference type="InterPro" id="IPR001202">
    <property type="entry name" value="WW_dom"/>
</dbReference>
<dbReference type="Proteomes" id="UP000789759">
    <property type="component" value="Unassembled WGS sequence"/>
</dbReference>
<evidence type="ECO:0000256" key="4">
    <source>
        <dbReference type="ARBA" id="ARBA00022679"/>
    </source>
</evidence>
<evidence type="ECO:0000256" key="5">
    <source>
        <dbReference type="ARBA" id="ARBA00022737"/>
    </source>
</evidence>
<evidence type="ECO:0000259" key="8">
    <source>
        <dbReference type="PROSITE" id="PS50020"/>
    </source>
</evidence>
<comment type="caution">
    <text evidence="10">The sequence shown here is derived from an EMBL/GenBank/DDBJ whole genome shotgun (WGS) entry which is preliminary data.</text>
</comment>
<keyword evidence="5" id="KW-0677">Repeat</keyword>
<evidence type="ECO:0000256" key="7">
    <source>
        <dbReference type="PROSITE-ProRule" id="PRU00104"/>
    </source>
</evidence>
<gene>
    <name evidence="10" type="ORF">CPELLU_LOCUS19385</name>
</gene>
<dbReference type="GO" id="GO:0061630">
    <property type="term" value="F:ubiquitin protein ligase activity"/>
    <property type="evidence" value="ECO:0007669"/>
    <property type="project" value="UniProtKB-EC"/>
</dbReference>
<feature type="domain" description="HECT" evidence="9">
    <location>
        <begin position="72"/>
        <end position="126"/>
    </location>
</feature>
<evidence type="ECO:0000256" key="2">
    <source>
        <dbReference type="ARBA" id="ARBA00004906"/>
    </source>
</evidence>
<reference evidence="10" key="1">
    <citation type="submission" date="2021-06" db="EMBL/GenBank/DDBJ databases">
        <authorList>
            <person name="Kallberg Y."/>
            <person name="Tangrot J."/>
            <person name="Rosling A."/>
        </authorList>
    </citation>
    <scope>NUCLEOTIDE SEQUENCE</scope>
    <source>
        <strain evidence="10">FL966</strain>
    </source>
</reference>
<evidence type="ECO:0000256" key="3">
    <source>
        <dbReference type="ARBA" id="ARBA00012485"/>
    </source>
</evidence>
<dbReference type="InterPro" id="IPR036020">
    <property type="entry name" value="WW_dom_sf"/>
</dbReference>
<dbReference type="CDD" id="cd00201">
    <property type="entry name" value="WW"/>
    <property type="match status" value="1"/>
</dbReference>
<dbReference type="SMART" id="SM00456">
    <property type="entry name" value="WW"/>
    <property type="match status" value="1"/>
</dbReference>
<dbReference type="EC" id="2.3.2.26" evidence="3"/>
<keyword evidence="11" id="KW-1185">Reference proteome</keyword>
<dbReference type="Pfam" id="PF00397">
    <property type="entry name" value="WW"/>
    <property type="match status" value="1"/>
</dbReference>
<dbReference type="InterPro" id="IPR050409">
    <property type="entry name" value="E3_ubiq-protein_ligase"/>
</dbReference>
<dbReference type="GO" id="GO:0005737">
    <property type="term" value="C:cytoplasm"/>
    <property type="evidence" value="ECO:0007669"/>
    <property type="project" value="TreeGrafter"/>
</dbReference>
<evidence type="ECO:0000256" key="6">
    <source>
        <dbReference type="ARBA" id="ARBA00022786"/>
    </source>
</evidence>
<dbReference type="PANTHER" id="PTHR11254">
    <property type="entry name" value="HECT DOMAIN UBIQUITIN-PROTEIN LIGASE"/>
    <property type="match status" value="1"/>
</dbReference>
<feature type="non-terminal residue" evidence="10">
    <location>
        <position position="126"/>
    </location>
</feature>
<sequence length="126" mass="14323">CLQVTLAPVGNVGTTAAGFGPLPSGWEQRTAPEGRPYFVDNNIRTTAWQQPVSQLGPLPSGQEMYLTSTTRRISKRVEDQFKTFMENFNQQDLISVFDEHELELLIGGIAEIDVDNWKRPRIYRIR</sequence>
<dbReference type="InterPro" id="IPR000569">
    <property type="entry name" value="HECT_dom"/>
</dbReference>
<dbReference type="PROSITE" id="PS50020">
    <property type="entry name" value="WW_DOMAIN_2"/>
    <property type="match status" value="1"/>
</dbReference>
<comment type="pathway">
    <text evidence="2">Protein modification; protein ubiquitination.</text>
</comment>
<dbReference type="AlphaFoldDB" id="A0A9N9PHT4"/>
<dbReference type="OrthoDB" id="3045089at2759"/>
<evidence type="ECO:0000256" key="1">
    <source>
        <dbReference type="ARBA" id="ARBA00000885"/>
    </source>
</evidence>
<organism evidence="10 11">
    <name type="scientific">Cetraspora pellucida</name>
    <dbReference type="NCBI Taxonomy" id="1433469"/>
    <lineage>
        <taxon>Eukaryota</taxon>
        <taxon>Fungi</taxon>
        <taxon>Fungi incertae sedis</taxon>
        <taxon>Mucoromycota</taxon>
        <taxon>Glomeromycotina</taxon>
        <taxon>Glomeromycetes</taxon>
        <taxon>Diversisporales</taxon>
        <taxon>Gigasporaceae</taxon>
        <taxon>Cetraspora</taxon>
    </lineage>
</organism>
<evidence type="ECO:0000259" key="9">
    <source>
        <dbReference type="PROSITE" id="PS50237"/>
    </source>
</evidence>
<dbReference type="Gene3D" id="2.20.70.10">
    <property type="match status" value="1"/>
</dbReference>
<keyword evidence="6 7" id="KW-0833">Ubl conjugation pathway</keyword>
<dbReference type="Pfam" id="PF00632">
    <property type="entry name" value="HECT"/>
    <property type="match status" value="1"/>
</dbReference>
<feature type="domain" description="WW" evidence="8">
    <location>
        <begin position="20"/>
        <end position="53"/>
    </location>
</feature>
<accession>A0A9N9PHT4</accession>
<evidence type="ECO:0000313" key="11">
    <source>
        <dbReference type="Proteomes" id="UP000789759"/>
    </source>
</evidence>
<proteinExistence type="predicted"/>
<protein>
    <recommendedName>
        <fullName evidence="3">HECT-type E3 ubiquitin transferase</fullName>
        <ecNumber evidence="3">2.3.2.26</ecNumber>
    </recommendedName>
</protein>
<dbReference type="InterPro" id="IPR035983">
    <property type="entry name" value="Hect_E3_ubiquitin_ligase"/>
</dbReference>
<dbReference type="GO" id="GO:0006511">
    <property type="term" value="P:ubiquitin-dependent protein catabolic process"/>
    <property type="evidence" value="ECO:0007669"/>
    <property type="project" value="TreeGrafter"/>
</dbReference>
<keyword evidence="4" id="KW-0808">Transferase</keyword>
<dbReference type="SUPFAM" id="SSF51045">
    <property type="entry name" value="WW domain"/>
    <property type="match status" value="1"/>
</dbReference>
<dbReference type="SUPFAM" id="SSF56204">
    <property type="entry name" value="Hect, E3 ligase catalytic domain"/>
    <property type="match status" value="1"/>
</dbReference>
<evidence type="ECO:0000313" key="10">
    <source>
        <dbReference type="EMBL" id="CAG8817851.1"/>
    </source>
</evidence>
<name>A0A9N9PHT4_9GLOM</name>